<dbReference type="CDD" id="cd09917">
    <property type="entry name" value="F-box_SF"/>
    <property type="match status" value="1"/>
</dbReference>
<dbReference type="SUPFAM" id="SSF81383">
    <property type="entry name" value="F-box domain"/>
    <property type="match status" value="1"/>
</dbReference>
<reference evidence="3 4" key="1">
    <citation type="journal article" date="2019" name="Nat. Ecol. Evol.">
        <title>Megaphylogeny resolves global patterns of mushroom evolution.</title>
        <authorList>
            <person name="Varga T."/>
            <person name="Krizsan K."/>
            <person name="Foldi C."/>
            <person name="Dima B."/>
            <person name="Sanchez-Garcia M."/>
            <person name="Sanchez-Ramirez S."/>
            <person name="Szollosi G.J."/>
            <person name="Szarkandi J.G."/>
            <person name="Papp V."/>
            <person name="Albert L."/>
            <person name="Andreopoulos W."/>
            <person name="Angelini C."/>
            <person name="Antonin V."/>
            <person name="Barry K.W."/>
            <person name="Bougher N.L."/>
            <person name="Buchanan P."/>
            <person name="Buyck B."/>
            <person name="Bense V."/>
            <person name="Catcheside P."/>
            <person name="Chovatia M."/>
            <person name="Cooper J."/>
            <person name="Damon W."/>
            <person name="Desjardin D."/>
            <person name="Finy P."/>
            <person name="Geml J."/>
            <person name="Haridas S."/>
            <person name="Hughes K."/>
            <person name="Justo A."/>
            <person name="Karasinski D."/>
            <person name="Kautmanova I."/>
            <person name="Kiss B."/>
            <person name="Kocsube S."/>
            <person name="Kotiranta H."/>
            <person name="LaButti K.M."/>
            <person name="Lechner B.E."/>
            <person name="Liimatainen K."/>
            <person name="Lipzen A."/>
            <person name="Lukacs Z."/>
            <person name="Mihaltcheva S."/>
            <person name="Morgado L.N."/>
            <person name="Niskanen T."/>
            <person name="Noordeloos M.E."/>
            <person name="Ohm R.A."/>
            <person name="Ortiz-Santana B."/>
            <person name="Ovrebo C."/>
            <person name="Racz N."/>
            <person name="Riley R."/>
            <person name="Savchenko A."/>
            <person name="Shiryaev A."/>
            <person name="Soop K."/>
            <person name="Spirin V."/>
            <person name="Szebenyi C."/>
            <person name="Tomsovsky M."/>
            <person name="Tulloss R.E."/>
            <person name="Uehling J."/>
            <person name="Grigoriev I.V."/>
            <person name="Vagvolgyi C."/>
            <person name="Papp T."/>
            <person name="Martin F.M."/>
            <person name="Miettinen O."/>
            <person name="Hibbett D.S."/>
            <person name="Nagy L.G."/>
        </authorList>
    </citation>
    <scope>NUCLEOTIDE SEQUENCE [LARGE SCALE GENOMIC DNA]</scope>
    <source>
        <strain evidence="3 4">CBS 121175</strain>
    </source>
</reference>
<dbReference type="Proteomes" id="UP000307440">
    <property type="component" value="Unassembled WGS sequence"/>
</dbReference>
<dbReference type="SMART" id="SM00256">
    <property type="entry name" value="FBOX"/>
    <property type="match status" value="1"/>
</dbReference>
<keyword evidence="4" id="KW-1185">Reference proteome</keyword>
<dbReference type="InterPro" id="IPR036047">
    <property type="entry name" value="F-box-like_dom_sf"/>
</dbReference>
<accession>A0A5C3LBZ0</accession>
<evidence type="ECO:0000313" key="3">
    <source>
        <dbReference type="EMBL" id="TFK30268.1"/>
    </source>
</evidence>
<feature type="region of interest" description="Disordered" evidence="1">
    <location>
        <begin position="51"/>
        <end position="75"/>
    </location>
</feature>
<evidence type="ECO:0000313" key="4">
    <source>
        <dbReference type="Proteomes" id="UP000307440"/>
    </source>
</evidence>
<proteinExistence type="predicted"/>
<dbReference type="EMBL" id="ML210147">
    <property type="protein sequence ID" value="TFK30268.1"/>
    <property type="molecule type" value="Genomic_DNA"/>
</dbReference>
<sequence length="894" mass="102981">MADVQEPLPVLITGQIQDAVAEPPTRPEPVTQLAVTERIELASVNMSDLLEESPAPVEDSVQDDAESAEDEDTPFDPELFPFHTEVFSVARVPRQQPFPFFGVQVPYFDDLALREVLPFAYELDFGVAFSGNFVVWQPEILEAELPFYTVNDDDMPKFLLGGNFVPFSSSFSQNEFSYNYLRGHTLHILRTASNYVPLKTGALQHVFKLPNEIILDILELVSPMDLLHVTRASKPLRALLLSKDSLHVWRTAFATFSTHPQKELCFPLPRLRSSAEDQLPTYYPPAKLAAMLYSEPRCDFCGKLGALIDFALEERYCNDCLMEMLEEPSDRSDIYEDLPRHDEVIWELLVPSFRQCGRSYQCRWSEDPSLARYRKKDIDTMKDELTRWFVTIDEGMMPDAGEKFEQWKKELKDKALAIKAYSVAISDWALSFYYKRYHDVTDRQQELAKKITKRLNKMGHDPRDTEAAESDIYCVLRYADVVRLKRRDFETHRAEFVEKVVQWKHDRLQKEREAIVCKSYDEYRRALKPEQWQYQPPVEVIKEESLFNQFIAQDVDKDPKELSPDAVAQIPKLAKDWVRLQRISIYEMLPGAQLPVPPEVTVEEGLSIAELEAKHKASQEEYDQTVDTLINSRMRLATAVFSCSRCKFARHSAKAIIGWESVCAHMCGSWPKAFHTNWEFCSVGYAAAASIIRMLGLDPEIATPEEVDAVDARFFCFNCPVTLHRKLRGRKVYTWRECVTHAVDKEEDHTHASPAWVRLSQDATTFSKAHELPFPNPQKPNWGCNHCSEHFDVAVRRKEAIKHVKTVHSIEVPVHGVDFIDFKHRFETGGAYRTRHTFHYSIEPACQLVCNLCTVGKVKRLRNVQGLVPHLFHKHGISMPSSVRDYSRIELLHE</sequence>
<feature type="compositionally biased region" description="Acidic residues" evidence="1">
    <location>
        <begin position="60"/>
        <end position="75"/>
    </location>
</feature>
<name>A0A5C3LBZ0_COPMA</name>
<dbReference type="InterPro" id="IPR001810">
    <property type="entry name" value="F-box_dom"/>
</dbReference>
<protein>
    <recommendedName>
        <fullName evidence="2">F-box domain-containing protein</fullName>
    </recommendedName>
</protein>
<dbReference type="AlphaFoldDB" id="A0A5C3LBZ0"/>
<dbReference type="OrthoDB" id="2823912at2759"/>
<dbReference type="PROSITE" id="PS50181">
    <property type="entry name" value="FBOX"/>
    <property type="match status" value="1"/>
</dbReference>
<gene>
    <name evidence="3" type="ORF">FA15DRAFT_663658</name>
</gene>
<evidence type="ECO:0000256" key="1">
    <source>
        <dbReference type="SAM" id="MobiDB-lite"/>
    </source>
</evidence>
<organism evidence="3 4">
    <name type="scientific">Coprinopsis marcescibilis</name>
    <name type="common">Agaric fungus</name>
    <name type="synonym">Psathyrella marcescibilis</name>
    <dbReference type="NCBI Taxonomy" id="230819"/>
    <lineage>
        <taxon>Eukaryota</taxon>
        <taxon>Fungi</taxon>
        <taxon>Dikarya</taxon>
        <taxon>Basidiomycota</taxon>
        <taxon>Agaricomycotina</taxon>
        <taxon>Agaricomycetes</taxon>
        <taxon>Agaricomycetidae</taxon>
        <taxon>Agaricales</taxon>
        <taxon>Agaricineae</taxon>
        <taxon>Psathyrellaceae</taxon>
        <taxon>Coprinopsis</taxon>
    </lineage>
</organism>
<feature type="domain" description="F-box" evidence="2">
    <location>
        <begin position="203"/>
        <end position="252"/>
    </location>
</feature>
<evidence type="ECO:0000259" key="2">
    <source>
        <dbReference type="PROSITE" id="PS50181"/>
    </source>
</evidence>
<dbReference type="STRING" id="230819.A0A5C3LBZ0"/>